<reference evidence="2" key="1">
    <citation type="submission" date="2023-03" db="EMBL/GenBank/DDBJ databases">
        <title>Chromosome-scale reference genome and RAD-based genetic map of yellow starthistle (Centaurea solstitialis) reveal putative structural variation and QTLs associated with invader traits.</title>
        <authorList>
            <person name="Reatini B."/>
            <person name="Cang F.A."/>
            <person name="Jiang Q."/>
            <person name="Mckibben M.T.W."/>
            <person name="Barker M.S."/>
            <person name="Rieseberg L.H."/>
            <person name="Dlugosch K.M."/>
        </authorList>
    </citation>
    <scope>NUCLEOTIDE SEQUENCE</scope>
    <source>
        <strain evidence="2">CAN-66</strain>
        <tissue evidence="2">Leaf</tissue>
    </source>
</reference>
<comment type="caution">
    <text evidence="2">The sequence shown here is derived from an EMBL/GenBank/DDBJ whole genome shotgun (WGS) entry which is preliminary data.</text>
</comment>
<dbReference type="EMBL" id="JARYMX010000005">
    <property type="protein sequence ID" value="KAJ9547171.1"/>
    <property type="molecule type" value="Genomic_DNA"/>
</dbReference>
<protein>
    <recommendedName>
        <fullName evidence="1">Reverse transcriptase Ty1/copia-type domain-containing protein</fullName>
    </recommendedName>
</protein>
<evidence type="ECO:0000313" key="2">
    <source>
        <dbReference type="EMBL" id="KAJ9547171.1"/>
    </source>
</evidence>
<dbReference type="Pfam" id="PF07727">
    <property type="entry name" value="RVT_2"/>
    <property type="match status" value="2"/>
</dbReference>
<gene>
    <name evidence="2" type="ORF">OSB04_019714</name>
</gene>
<keyword evidence="3" id="KW-1185">Reference proteome</keyword>
<feature type="domain" description="Reverse transcriptase Ty1/copia-type" evidence="1">
    <location>
        <begin position="251"/>
        <end position="326"/>
    </location>
</feature>
<dbReference type="InterPro" id="IPR013103">
    <property type="entry name" value="RVT_2"/>
</dbReference>
<dbReference type="AlphaFoldDB" id="A0AA38T4B0"/>
<evidence type="ECO:0000313" key="3">
    <source>
        <dbReference type="Proteomes" id="UP001172457"/>
    </source>
</evidence>
<evidence type="ECO:0000259" key="1">
    <source>
        <dbReference type="Pfam" id="PF07727"/>
    </source>
</evidence>
<name>A0AA38T4B0_9ASTR</name>
<dbReference type="CDD" id="cd09272">
    <property type="entry name" value="RNase_HI_RT_Ty1"/>
    <property type="match status" value="1"/>
</dbReference>
<accession>A0AA38T4B0</accession>
<dbReference type="Proteomes" id="UP001172457">
    <property type="component" value="Chromosome 5"/>
</dbReference>
<sequence length="334" mass="39108">MKRPRDVFIMKEVEDGNLTREEVEGMAQSIRTQKDHRQKCDRGLKFISMIAEPLGRLIETLQYNLMRVLWMKTQLKDYGYSINKIPIYCDPKSVIAITSTLKAKHIDVIYHFKKDHTEKGNIQLLFVNTDFQLADLSTKPLDEVWWLVPKLEGKYMIQTKWVFRNKNDELGYSQQETIDSDETFAPVARIEAIRIFLAYATHKNFNVYQMDVKYVFLKGFLQEEVYVGRTEGFVDLELPYHVYVLDKALGYEGQGMLLVQIYVDDIIFSSSNPVLCTKFSKEMKIKFGISMKSKLNFFLRIQSKYVKDILKKFNMTDSSPMKTPMATRTLLRTD</sequence>
<organism evidence="2 3">
    <name type="scientific">Centaurea solstitialis</name>
    <name type="common">yellow star-thistle</name>
    <dbReference type="NCBI Taxonomy" id="347529"/>
    <lineage>
        <taxon>Eukaryota</taxon>
        <taxon>Viridiplantae</taxon>
        <taxon>Streptophyta</taxon>
        <taxon>Embryophyta</taxon>
        <taxon>Tracheophyta</taxon>
        <taxon>Spermatophyta</taxon>
        <taxon>Magnoliopsida</taxon>
        <taxon>eudicotyledons</taxon>
        <taxon>Gunneridae</taxon>
        <taxon>Pentapetalae</taxon>
        <taxon>asterids</taxon>
        <taxon>campanulids</taxon>
        <taxon>Asterales</taxon>
        <taxon>Asteraceae</taxon>
        <taxon>Carduoideae</taxon>
        <taxon>Cardueae</taxon>
        <taxon>Centaureinae</taxon>
        <taxon>Centaurea</taxon>
    </lineage>
</organism>
<feature type="domain" description="Reverse transcriptase Ty1/copia-type" evidence="1">
    <location>
        <begin position="143"/>
        <end position="249"/>
    </location>
</feature>
<proteinExistence type="predicted"/>